<evidence type="ECO:0000313" key="1">
    <source>
        <dbReference type="EMBL" id="KAK7896651.1"/>
    </source>
</evidence>
<reference evidence="2" key="1">
    <citation type="submission" date="2024-04" db="EMBL/GenBank/DDBJ databases">
        <title>Salinicola lusitanus LLJ914,a marine bacterium isolated from the Okinawa Trough.</title>
        <authorList>
            <person name="Li J."/>
        </authorList>
    </citation>
    <scope>NUCLEOTIDE SEQUENCE [LARGE SCALE GENOMIC DNA]</scope>
</reference>
<gene>
    <name evidence="1" type="ORF">WMY93_021976</name>
</gene>
<evidence type="ECO:0000313" key="2">
    <source>
        <dbReference type="Proteomes" id="UP001460270"/>
    </source>
</evidence>
<organism evidence="1 2">
    <name type="scientific">Mugilogobius chulae</name>
    <name type="common">yellowstripe goby</name>
    <dbReference type="NCBI Taxonomy" id="88201"/>
    <lineage>
        <taxon>Eukaryota</taxon>
        <taxon>Metazoa</taxon>
        <taxon>Chordata</taxon>
        <taxon>Craniata</taxon>
        <taxon>Vertebrata</taxon>
        <taxon>Euteleostomi</taxon>
        <taxon>Actinopterygii</taxon>
        <taxon>Neopterygii</taxon>
        <taxon>Teleostei</taxon>
        <taxon>Neoteleostei</taxon>
        <taxon>Acanthomorphata</taxon>
        <taxon>Gobiaria</taxon>
        <taxon>Gobiiformes</taxon>
        <taxon>Gobioidei</taxon>
        <taxon>Gobiidae</taxon>
        <taxon>Gobionellinae</taxon>
        <taxon>Mugilogobius</taxon>
    </lineage>
</organism>
<comment type="caution">
    <text evidence="1">The sequence shown here is derived from an EMBL/GenBank/DDBJ whole genome shotgun (WGS) entry which is preliminary data.</text>
</comment>
<dbReference type="AlphaFoldDB" id="A0AAW0NPM6"/>
<name>A0AAW0NPM6_9GOBI</name>
<dbReference type="Proteomes" id="UP001460270">
    <property type="component" value="Unassembled WGS sequence"/>
</dbReference>
<keyword evidence="2" id="KW-1185">Reference proteome</keyword>
<dbReference type="EMBL" id="JBBPFD010000015">
    <property type="protein sequence ID" value="KAK7896651.1"/>
    <property type="molecule type" value="Genomic_DNA"/>
</dbReference>
<sequence length="146" mass="15838">MLLQEMWADVDPGHLLWSKVGPYKLFSSDFLNLGPNKQLESEVINAYLSVLGRQIGAMVLDSMALSEVTGFHLSGVSVCKLAKLILQGKELLYPVDEARMASQNCAANVGFNAQVVLMTTESLRMAQRRMSVLHAAAVIGGSIKSV</sequence>
<accession>A0AAW0NPM6</accession>
<proteinExistence type="predicted"/>
<protein>
    <submittedName>
        <fullName evidence="1">Uncharacterized protein</fullName>
    </submittedName>
</protein>